<accession>A0A8H5TFI7</accession>
<comment type="caution">
    <text evidence="2">The sequence shown here is derived from an EMBL/GenBank/DDBJ whole genome shotgun (WGS) entry which is preliminary data.</text>
</comment>
<protein>
    <recommendedName>
        <fullName evidence="1">CHAT domain-containing protein</fullName>
    </recommendedName>
</protein>
<dbReference type="AlphaFoldDB" id="A0A8H5TFI7"/>
<evidence type="ECO:0000313" key="3">
    <source>
        <dbReference type="Proteomes" id="UP000562682"/>
    </source>
</evidence>
<gene>
    <name evidence="2" type="ORF">FDENT_11727</name>
</gene>
<reference evidence="2 3" key="1">
    <citation type="submission" date="2020-05" db="EMBL/GenBank/DDBJ databases">
        <title>Identification and distribution of gene clusters putatively required for synthesis of sphingolipid metabolism inhibitors in phylogenetically diverse species of the filamentous fungus Fusarium.</title>
        <authorList>
            <person name="Kim H.-S."/>
            <person name="Busman M."/>
            <person name="Brown D.W."/>
            <person name="Divon H."/>
            <person name="Uhlig S."/>
            <person name="Proctor R.H."/>
        </authorList>
    </citation>
    <scope>NUCLEOTIDE SEQUENCE [LARGE SCALE GENOMIC DNA]</scope>
    <source>
        <strain evidence="2 3">NRRL 25311</strain>
    </source>
</reference>
<dbReference type="Proteomes" id="UP000562682">
    <property type="component" value="Unassembled WGS sequence"/>
</dbReference>
<name>A0A8H5TFI7_9HYPO</name>
<sequence length="120" mass="13304">MEDTPGSSPLPFAGDEVETLLQKQCSLLHLRPEMPQAYTDAVLEAMKTCTVCHYAGQTPWASDKVQLLDESPDLTSAFQLAGFRHVVGTLWAVSDQPCIDVAKEFYKECERQADLINGEE</sequence>
<dbReference type="InterPro" id="IPR024983">
    <property type="entry name" value="CHAT_dom"/>
</dbReference>
<organism evidence="2 3">
    <name type="scientific">Fusarium denticulatum</name>
    <dbReference type="NCBI Taxonomy" id="48507"/>
    <lineage>
        <taxon>Eukaryota</taxon>
        <taxon>Fungi</taxon>
        <taxon>Dikarya</taxon>
        <taxon>Ascomycota</taxon>
        <taxon>Pezizomycotina</taxon>
        <taxon>Sordariomycetes</taxon>
        <taxon>Hypocreomycetidae</taxon>
        <taxon>Hypocreales</taxon>
        <taxon>Nectriaceae</taxon>
        <taxon>Fusarium</taxon>
        <taxon>Fusarium fujikuroi species complex</taxon>
    </lineage>
</organism>
<feature type="domain" description="CHAT" evidence="1">
    <location>
        <begin position="73"/>
        <end position="111"/>
    </location>
</feature>
<proteinExistence type="predicted"/>
<dbReference type="Pfam" id="PF12770">
    <property type="entry name" value="CHAT"/>
    <property type="match status" value="1"/>
</dbReference>
<keyword evidence="3" id="KW-1185">Reference proteome</keyword>
<evidence type="ECO:0000259" key="1">
    <source>
        <dbReference type="Pfam" id="PF12770"/>
    </source>
</evidence>
<evidence type="ECO:0000313" key="2">
    <source>
        <dbReference type="EMBL" id="KAF5668796.1"/>
    </source>
</evidence>
<dbReference type="EMBL" id="JAAOAK010000385">
    <property type="protein sequence ID" value="KAF5668796.1"/>
    <property type="molecule type" value="Genomic_DNA"/>
</dbReference>